<dbReference type="InterPro" id="IPR029052">
    <property type="entry name" value="Metallo-depent_PP-like"/>
</dbReference>
<dbReference type="SUPFAM" id="SSF56300">
    <property type="entry name" value="Metallo-dependent phosphatases"/>
    <property type="match status" value="1"/>
</dbReference>
<dbReference type="InterPro" id="IPR026843">
    <property type="entry name" value="SbcD_C"/>
</dbReference>
<name>A0A076LNH2_9GAMM</name>
<dbReference type="AlphaFoldDB" id="A0A076LNH2"/>
<dbReference type="InterPro" id="IPR004843">
    <property type="entry name" value="Calcineurin-like_PHP"/>
</dbReference>
<evidence type="ECO:0000256" key="7">
    <source>
        <dbReference type="RuleBase" id="RU363069"/>
    </source>
</evidence>
<keyword evidence="6 7" id="KW-0269">Exonuclease</keyword>
<reference evidence="10 11" key="1">
    <citation type="journal article" date="2012" name="PLoS ONE">
        <title>Edwardsiella comparative phylogenomics reveal the new intra/inter-species taxonomic relationships, virulence evolution and niche adaptation mechanisms.</title>
        <authorList>
            <person name="Yang M."/>
            <person name="Lv Y."/>
            <person name="Xiao J."/>
            <person name="Wu H."/>
            <person name="Zheng H."/>
            <person name="Liu Q."/>
            <person name="Zhang Y."/>
            <person name="Wang Q."/>
        </authorList>
    </citation>
    <scope>NUCLEOTIDE SEQUENCE [LARGE SCALE GENOMIC DNA]</scope>
    <source>
        <strain evidence="11">080813</strain>
    </source>
</reference>
<dbReference type="Gene3D" id="3.60.21.10">
    <property type="match status" value="1"/>
</dbReference>
<dbReference type="GeneID" id="33940506"/>
<dbReference type="Pfam" id="PF00149">
    <property type="entry name" value="Metallophos"/>
    <property type="match status" value="1"/>
</dbReference>
<dbReference type="Gene3D" id="3.30.160.720">
    <property type="match status" value="1"/>
</dbReference>
<comment type="subunit">
    <text evidence="2 7">Heterodimer of SbcC and SbcD.</text>
</comment>
<keyword evidence="7" id="KW-0255">Endonuclease</keyword>
<dbReference type="PANTHER" id="PTHR30337">
    <property type="entry name" value="COMPONENT OF ATP-DEPENDENT DSDNA EXONUCLEASE"/>
    <property type="match status" value="1"/>
</dbReference>
<dbReference type="InterPro" id="IPR041796">
    <property type="entry name" value="Mre11_N"/>
</dbReference>
<dbReference type="EMBL" id="CP006664">
    <property type="protein sequence ID" value="AIJ09451.1"/>
    <property type="molecule type" value="Genomic_DNA"/>
</dbReference>
<evidence type="ECO:0000313" key="10">
    <source>
        <dbReference type="EMBL" id="AIJ09451.1"/>
    </source>
</evidence>
<evidence type="ECO:0000313" key="11">
    <source>
        <dbReference type="Proteomes" id="UP000028681"/>
    </source>
</evidence>
<evidence type="ECO:0000256" key="2">
    <source>
        <dbReference type="ARBA" id="ARBA00011322"/>
    </source>
</evidence>
<dbReference type="GO" id="GO:0006310">
    <property type="term" value="P:DNA recombination"/>
    <property type="evidence" value="ECO:0007669"/>
    <property type="project" value="UniProtKB-KW"/>
</dbReference>
<keyword evidence="4 7" id="KW-0540">Nuclease</keyword>
<comment type="function">
    <text evidence="7">SbcCD cleaves DNA hairpin structures. These structures can inhibit DNA replication and are intermediates in certain DNA recombination reactions. The complex acts as a 3'-&gt;5' double strand exonuclease that can open hairpins. It also has a 5' single-strand endonuclease activity.</text>
</comment>
<dbReference type="NCBIfam" id="TIGR00619">
    <property type="entry name" value="sbcd"/>
    <property type="match status" value="1"/>
</dbReference>
<dbReference type="PANTHER" id="PTHR30337:SF0">
    <property type="entry name" value="NUCLEASE SBCCD SUBUNIT D"/>
    <property type="match status" value="1"/>
</dbReference>
<feature type="domain" description="Nuclease SbcCD subunit D C-terminal" evidence="9">
    <location>
        <begin position="281"/>
        <end position="377"/>
    </location>
</feature>
<dbReference type="GO" id="GO:0008408">
    <property type="term" value="F:3'-5' exonuclease activity"/>
    <property type="evidence" value="ECO:0007669"/>
    <property type="project" value="InterPro"/>
</dbReference>
<keyword evidence="7" id="KW-0235">DNA replication</keyword>
<dbReference type="HOGENOM" id="CLU_038045_2_0_6"/>
<dbReference type="Proteomes" id="UP000028681">
    <property type="component" value="Chromosome"/>
</dbReference>
<dbReference type="GO" id="GO:0004519">
    <property type="term" value="F:endonuclease activity"/>
    <property type="evidence" value="ECO:0007669"/>
    <property type="project" value="UniProtKB-KW"/>
</dbReference>
<keyword evidence="7" id="KW-0233">DNA recombination</keyword>
<sequence>MRLIHTSDWHLGQHFYGKSRADEHRVFLDWLLLQAEQQQADAIIVAGDLFDTGTPPSYARELYNRFVVALQGRGCQLIVLAGNHDSVATLNESRELLACLHTQVIAGAHADDAPLLLRRRDGSPGAILCAVPFLRPRDLLQSRAGQSAAEKQQALQQAISDHYHTLYQRALALQASLAQPLPIVATGHLTTVGVSGSESVRDIYIGTLDALPASAFPPADYIALGHIHRPQRVGHAEHIRYSGSPIPLSFDELGSSKSVCLVTLAYGSAPQITQLPVPQSQPMRLLKGSLAEIGAAMEALRPLATDKPVWLDIEIDSDGWLSESERTLQQQAETLPVEILLLRRSREQRQRALTMQAGETLSELTPDDVFSRRLALEQESDPQQQARAQRLFQQVLQEITQDPDTEETQA</sequence>
<evidence type="ECO:0000259" key="8">
    <source>
        <dbReference type="Pfam" id="PF00149"/>
    </source>
</evidence>
<evidence type="ECO:0000256" key="1">
    <source>
        <dbReference type="ARBA" id="ARBA00010555"/>
    </source>
</evidence>
<accession>A0A076LNH2</accession>
<dbReference type="KEGG" id="ete:ETEE_3022"/>
<evidence type="ECO:0000256" key="4">
    <source>
        <dbReference type="ARBA" id="ARBA00022722"/>
    </source>
</evidence>
<evidence type="ECO:0000259" key="9">
    <source>
        <dbReference type="Pfam" id="PF12320"/>
    </source>
</evidence>
<evidence type="ECO:0000256" key="6">
    <source>
        <dbReference type="ARBA" id="ARBA00022839"/>
    </source>
</evidence>
<evidence type="ECO:0000256" key="3">
    <source>
        <dbReference type="ARBA" id="ARBA00013365"/>
    </source>
</evidence>
<dbReference type="CDD" id="cd00840">
    <property type="entry name" value="MPP_Mre11_N"/>
    <property type="match status" value="1"/>
</dbReference>
<protein>
    <recommendedName>
        <fullName evidence="3 7">Nuclease SbcCD subunit D</fullName>
    </recommendedName>
</protein>
<dbReference type="RefSeq" id="WP_034163577.1">
    <property type="nucleotide sequence ID" value="NZ_CP006664.1"/>
</dbReference>
<feature type="domain" description="Calcineurin-like phosphoesterase" evidence="8">
    <location>
        <begin position="1"/>
        <end position="230"/>
    </location>
</feature>
<organism evidence="10 11">
    <name type="scientific">Edwardsiella anguillarum ET080813</name>
    <dbReference type="NCBI Taxonomy" id="667120"/>
    <lineage>
        <taxon>Bacteria</taxon>
        <taxon>Pseudomonadati</taxon>
        <taxon>Pseudomonadota</taxon>
        <taxon>Gammaproteobacteria</taxon>
        <taxon>Enterobacterales</taxon>
        <taxon>Hafniaceae</taxon>
        <taxon>Edwardsiella</taxon>
    </lineage>
</organism>
<comment type="similarity">
    <text evidence="1 7">Belongs to the SbcD family.</text>
</comment>
<dbReference type="Pfam" id="PF12320">
    <property type="entry name" value="SbcD_C"/>
    <property type="match status" value="1"/>
</dbReference>
<dbReference type="NCBIfam" id="NF008206">
    <property type="entry name" value="PRK10966.1"/>
    <property type="match status" value="1"/>
</dbReference>
<proteinExistence type="inferred from homology"/>
<keyword evidence="5 7" id="KW-0378">Hydrolase</keyword>
<dbReference type="InterPro" id="IPR050535">
    <property type="entry name" value="DNA_Repair-Maintenance_Comp"/>
</dbReference>
<gene>
    <name evidence="7 10" type="primary">sbcD</name>
    <name evidence="10" type="ORF">ETEE_3022</name>
</gene>
<dbReference type="InterPro" id="IPR004593">
    <property type="entry name" value="SbcD"/>
</dbReference>
<evidence type="ECO:0000256" key="5">
    <source>
        <dbReference type="ARBA" id="ARBA00022801"/>
    </source>
</evidence>
<dbReference type="GO" id="GO:0006260">
    <property type="term" value="P:DNA replication"/>
    <property type="evidence" value="ECO:0007669"/>
    <property type="project" value="UniProtKB-KW"/>
</dbReference>